<proteinExistence type="predicted"/>
<dbReference type="GeneID" id="31925907"/>
<sequence>MTDLSIEVARTFQDAGYDTWEVTSDRGKIVCFENVVLCGFVYFFDTVDELLGEWKEREERVIRRFSPSLRQIGEKAWNTYSVFLTADSNPSASWAIGAIEEDFQLTRKITRMGLTDSGSVKQALLPLLPLSSALELGLVDFEQRLKERLRNLPDTAVDALFRGADARRVADLLRGHK</sequence>
<dbReference type="EMBL" id="CP004388">
    <property type="protein sequence ID" value="AJD50325.1"/>
    <property type="molecule type" value="Genomic_DNA"/>
</dbReference>
<dbReference type="AlphaFoldDB" id="A0AB72U7Z7"/>
<accession>A0AB72U7Z7</accession>
<dbReference type="KEGG" id="txi:TH3_00995"/>
<dbReference type="Proteomes" id="UP000007127">
    <property type="component" value="Chromosome"/>
</dbReference>
<protein>
    <submittedName>
        <fullName evidence="1">Uncharacterized protein</fullName>
    </submittedName>
</protein>
<name>A0AB72U7Z7_9PROT</name>
<evidence type="ECO:0000313" key="2">
    <source>
        <dbReference type="Proteomes" id="UP000007127"/>
    </source>
</evidence>
<organism evidence="1 2">
    <name type="scientific">Thalassospira xiamenensis M-5 = DSM 17429</name>
    <dbReference type="NCBI Taxonomy" id="1123366"/>
    <lineage>
        <taxon>Bacteria</taxon>
        <taxon>Pseudomonadati</taxon>
        <taxon>Pseudomonadota</taxon>
        <taxon>Alphaproteobacteria</taxon>
        <taxon>Rhodospirillales</taxon>
        <taxon>Thalassospiraceae</taxon>
        <taxon>Thalassospira</taxon>
    </lineage>
</organism>
<dbReference type="RefSeq" id="WP_007089265.1">
    <property type="nucleotide sequence ID" value="NZ_CP004388.1"/>
</dbReference>
<evidence type="ECO:0000313" key="1">
    <source>
        <dbReference type="EMBL" id="AJD50325.1"/>
    </source>
</evidence>
<reference evidence="1 2" key="1">
    <citation type="journal article" date="2012" name="J. Bacteriol.">
        <title>Genome sequence of Thalassospira xiamenensis type strain M-5.</title>
        <authorList>
            <person name="Lai Q."/>
            <person name="Shao Z."/>
        </authorList>
    </citation>
    <scope>NUCLEOTIDE SEQUENCE [LARGE SCALE GENOMIC DNA]</scope>
    <source>
        <strain evidence="1 2">M-5</strain>
    </source>
</reference>
<gene>
    <name evidence="1" type="ORF">TH3_00995</name>
</gene>